<keyword evidence="7 11" id="KW-1133">Transmembrane helix</keyword>
<reference evidence="12 13" key="1">
    <citation type="submission" date="2023-07" db="EMBL/GenBank/DDBJ databases">
        <title>Sorghum-associated microbial communities from plants grown in Nebraska, USA.</title>
        <authorList>
            <person name="Schachtman D."/>
        </authorList>
    </citation>
    <scope>NUCLEOTIDE SEQUENCE [LARGE SCALE GENOMIC DNA]</scope>
    <source>
        <strain evidence="12 13">584</strain>
    </source>
</reference>
<keyword evidence="3" id="KW-0813">Transport</keyword>
<evidence type="ECO:0000256" key="11">
    <source>
        <dbReference type="SAM" id="Phobius"/>
    </source>
</evidence>
<feature type="transmembrane region" description="Helical" evidence="11">
    <location>
        <begin position="144"/>
        <end position="165"/>
    </location>
</feature>
<dbReference type="PANTHER" id="PTHR32196">
    <property type="entry name" value="ABC TRANSPORTER PERMEASE PROTEIN YPHD-RELATED-RELATED"/>
    <property type="match status" value="1"/>
</dbReference>
<evidence type="ECO:0000256" key="10">
    <source>
        <dbReference type="ARBA" id="ARBA00039381"/>
    </source>
</evidence>
<accession>A0ABU1JL55</accession>
<comment type="caution">
    <text evidence="12">The sequence shown here is derived from an EMBL/GenBank/DDBJ whole genome shotgun (WGS) entry which is preliminary data.</text>
</comment>
<comment type="subunit">
    <text evidence="2">The complex is composed of two ATP-binding proteins (LsrA), two transmembrane proteins (LsrC and LsrD) and a solute-binding protein (LsrB).</text>
</comment>
<name>A0ABU1JL55_9PROT</name>
<dbReference type="InterPro" id="IPR001851">
    <property type="entry name" value="ABC_transp_permease"/>
</dbReference>
<evidence type="ECO:0000256" key="8">
    <source>
        <dbReference type="ARBA" id="ARBA00023136"/>
    </source>
</evidence>
<evidence type="ECO:0000256" key="4">
    <source>
        <dbReference type="ARBA" id="ARBA00022475"/>
    </source>
</evidence>
<sequence length="345" mass="35787">MIETTEPRPPAQALAAPALAGRPPAALSLLRRLGAVRPAYWVLILLLVAITVASPAFLEPNGYMNFLRRAAPLVILAAGQLFVIVVGGFDLSVGSLITLVVMAASLLIQGDPAQTWWVIGLLYAIGLAVGLVNGLVVSWLKVPSIIATLGALLSLKGIALAWSGGSPQGYLPDNFRDFGRLTWRGIPGIDLLPLAVIVMIVTVAILWWLMHGTVLGRLLLAVGDNPRAAELAGIRVRLVRTIAFVVSALSAVTAGILLGGFAGVSTNVGDGYELQAIAAIVIGGAQLLGGRGTVPGTVAGALSLSALFTLLNLIGLPKPLRDAAQGLILIGAVGWSVWRRRRGGA</sequence>
<dbReference type="EMBL" id="JAVDPW010000002">
    <property type="protein sequence ID" value="MDR6288749.1"/>
    <property type="molecule type" value="Genomic_DNA"/>
</dbReference>
<comment type="subcellular location">
    <subcellularLocation>
        <location evidence="1">Cell membrane</location>
        <topology evidence="1">Multi-pass membrane protein</topology>
    </subcellularLocation>
</comment>
<feature type="transmembrane region" description="Helical" evidence="11">
    <location>
        <begin position="297"/>
        <end position="316"/>
    </location>
</feature>
<evidence type="ECO:0000256" key="1">
    <source>
        <dbReference type="ARBA" id="ARBA00004651"/>
    </source>
</evidence>
<feature type="transmembrane region" description="Helical" evidence="11">
    <location>
        <begin position="185"/>
        <end position="209"/>
    </location>
</feature>
<feature type="transmembrane region" description="Helical" evidence="11">
    <location>
        <begin position="39"/>
        <end position="58"/>
    </location>
</feature>
<evidence type="ECO:0000256" key="6">
    <source>
        <dbReference type="ARBA" id="ARBA00022692"/>
    </source>
</evidence>
<feature type="transmembrane region" description="Helical" evidence="11">
    <location>
        <begin position="115"/>
        <end position="137"/>
    </location>
</feature>
<organism evidence="12 13">
    <name type="scientific">Inquilinus ginsengisoli</name>
    <dbReference type="NCBI Taxonomy" id="363840"/>
    <lineage>
        <taxon>Bacteria</taxon>
        <taxon>Pseudomonadati</taxon>
        <taxon>Pseudomonadota</taxon>
        <taxon>Alphaproteobacteria</taxon>
        <taxon>Rhodospirillales</taxon>
        <taxon>Rhodospirillaceae</taxon>
        <taxon>Inquilinus</taxon>
    </lineage>
</organism>
<dbReference type="Proteomes" id="UP001262410">
    <property type="component" value="Unassembled WGS sequence"/>
</dbReference>
<evidence type="ECO:0000256" key="2">
    <source>
        <dbReference type="ARBA" id="ARBA00011262"/>
    </source>
</evidence>
<evidence type="ECO:0000256" key="3">
    <source>
        <dbReference type="ARBA" id="ARBA00022448"/>
    </source>
</evidence>
<dbReference type="CDD" id="cd06579">
    <property type="entry name" value="TM_PBP1_transp_AraH_like"/>
    <property type="match status" value="1"/>
</dbReference>
<keyword evidence="5" id="KW-0997">Cell inner membrane</keyword>
<dbReference type="PANTHER" id="PTHR32196:SF71">
    <property type="entry name" value="AUTOINDUCER 2 IMPORT SYSTEM PERMEASE PROTEIN LSRD"/>
    <property type="match status" value="1"/>
</dbReference>
<protein>
    <recommendedName>
        <fullName evidence="10">Autoinducer 2 import system permease protein LsrD</fullName>
    </recommendedName>
</protein>
<evidence type="ECO:0000256" key="9">
    <source>
        <dbReference type="ARBA" id="ARBA00025439"/>
    </source>
</evidence>
<keyword evidence="8 11" id="KW-0472">Membrane</keyword>
<comment type="function">
    <text evidence="9">Part of the ABC transporter complex LsrABCD involved in autoinducer 2 (AI-2) import. Probably responsible for the translocation of the substrate across the membrane.</text>
</comment>
<dbReference type="Pfam" id="PF02653">
    <property type="entry name" value="BPD_transp_2"/>
    <property type="match status" value="1"/>
</dbReference>
<keyword evidence="13" id="KW-1185">Reference proteome</keyword>
<dbReference type="RefSeq" id="WP_309792772.1">
    <property type="nucleotide sequence ID" value="NZ_JAVDPW010000002.1"/>
</dbReference>
<keyword evidence="6 11" id="KW-0812">Transmembrane</keyword>
<keyword evidence="4" id="KW-1003">Cell membrane</keyword>
<evidence type="ECO:0000256" key="7">
    <source>
        <dbReference type="ARBA" id="ARBA00022989"/>
    </source>
</evidence>
<proteinExistence type="predicted"/>
<evidence type="ECO:0000313" key="12">
    <source>
        <dbReference type="EMBL" id="MDR6288749.1"/>
    </source>
</evidence>
<feature type="transmembrane region" description="Helical" evidence="11">
    <location>
        <begin position="70"/>
        <end position="103"/>
    </location>
</feature>
<gene>
    <name evidence="12" type="ORF">E9232_001256</name>
</gene>
<feature type="transmembrane region" description="Helical" evidence="11">
    <location>
        <begin position="242"/>
        <end position="262"/>
    </location>
</feature>
<evidence type="ECO:0000313" key="13">
    <source>
        <dbReference type="Proteomes" id="UP001262410"/>
    </source>
</evidence>
<evidence type="ECO:0000256" key="5">
    <source>
        <dbReference type="ARBA" id="ARBA00022519"/>
    </source>
</evidence>